<organism evidence="2 3">
    <name type="scientific">Bacillus cereus VD184</name>
    <dbReference type="NCBI Taxonomy" id="1053242"/>
    <lineage>
        <taxon>Bacteria</taxon>
        <taxon>Bacillati</taxon>
        <taxon>Bacillota</taxon>
        <taxon>Bacilli</taxon>
        <taxon>Bacillales</taxon>
        <taxon>Bacillaceae</taxon>
        <taxon>Bacillus</taxon>
        <taxon>Bacillus cereus group</taxon>
    </lineage>
</organism>
<dbReference type="EMBL" id="AHFK01000022">
    <property type="protein sequence ID" value="EOQ18652.1"/>
    <property type="molecule type" value="Genomic_DNA"/>
</dbReference>
<dbReference type="InterPro" id="IPR021361">
    <property type="entry name" value="Tad2-like_dom"/>
</dbReference>
<gene>
    <name evidence="2" type="ORF">IKC_05153</name>
</gene>
<evidence type="ECO:0000259" key="1">
    <source>
        <dbReference type="Pfam" id="PF11195"/>
    </source>
</evidence>
<feature type="domain" description="Thoeris anti-defense 2-like" evidence="1">
    <location>
        <begin position="1"/>
        <end position="69"/>
    </location>
</feature>
<comment type="caution">
    <text evidence="2">The sequence shown here is derived from an EMBL/GenBank/DDBJ whole genome shotgun (WGS) entry which is preliminary data.</text>
</comment>
<proteinExistence type="predicted"/>
<dbReference type="Proteomes" id="UP000014028">
    <property type="component" value="Unassembled WGS sequence"/>
</dbReference>
<accession>A0A9W5RBA2</accession>
<reference evidence="2 3" key="1">
    <citation type="submission" date="2012-12" db="EMBL/GenBank/DDBJ databases">
        <title>The Genome Sequence of Bacillus cereus VD184.</title>
        <authorList>
            <consortium name="The Broad Institute Genome Sequencing Platform"/>
            <consortium name="The Broad Institute Genome Sequencing Center for Infectious Disease"/>
            <person name="Feldgarden M."/>
            <person name="Van der Auwera G.A."/>
            <person name="Mahillon J."/>
            <person name="Duprez V."/>
            <person name="Timmery S."/>
            <person name="Mattelet C."/>
            <person name="Dierick K."/>
            <person name="Sun M."/>
            <person name="Yu Z."/>
            <person name="Zhu L."/>
            <person name="Hu X."/>
            <person name="Shank E.B."/>
            <person name="Swiecicka I."/>
            <person name="Hansen B.M."/>
            <person name="Andrup L."/>
            <person name="Walker B."/>
            <person name="Young S.K."/>
            <person name="Zeng Q."/>
            <person name="Gargeya S."/>
            <person name="Fitzgerald M."/>
            <person name="Haas B."/>
            <person name="Abouelleil A."/>
            <person name="Alvarado L."/>
            <person name="Arachchi H.M."/>
            <person name="Berlin A.M."/>
            <person name="Chapman S.B."/>
            <person name="Dewar J."/>
            <person name="Goldberg J."/>
            <person name="Griggs A."/>
            <person name="Gujja S."/>
            <person name="Hansen M."/>
            <person name="Howarth C."/>
            <person name="Imamovic A."/>
            <person name="Larimer J."/>
            <person name="McCowan C."/>
            <person name="Murphy C."/>
            <person name="Neiman D."/>
            <person name="Pearson M."/>
            <person name="Priest M."/>
            <person name="Roberts A."/>
            <person name="Saif S."/>
            <person name="Shea T."/>
            <person name="Sisk P."/>
            <person name="Sykes S."/>
            <person name="Wortman J."/>
            <person name="Nusbaum C."/>
            <person name="Birren B."/>
        </authorList>
    </citation>
    <scope>NUCLEOTIDE SEQUENCE [LARGE SCALE GENOMIC DNA]</scope>
    <source>
        <strain evidence="2 3">VD184</strain>
    </source>
</reference>
<protein>
    <recommendedName>
        <fullName evidence="1">Thoeris anti-defense 2-like domain-containing protein</fullName>
    </recommendedName>
</protein>
<dbReference type="Pfam" id="PF11195">
    <property type="entry name" value="Tad2-like"/>
    <property type="match status" value="1"/>
</dbReference>
<dbReference type="RefSeq" id="WP_016121877.1">
    <property type="nucleotide sequence ID" value="NZ_KB976822.1"/>
</dbReference>
<name>A0A9W5RBA2_BACCE</name>
<sequence length="70" mass="8312">MTFGQAFEEVKKGKGMRLPQWSEDVVIRAQFPDEHSKMTAPYLYVESRFGRVPWKETMIELFAENWEVVE</sequence>
<dbReference type="AlphaFoldDB" id="A0A9W5RBA2"/>
<evidence type="ECO:0000313" key="2">
    <source>
        <dbReference type="EMBL" id="EOQ18652.1"/>
    </source>
</evidence>
<evidence type="ECO:0000313" key="3">
    <source>
        <dbReference type="Proteomes" id="UP000014028"/>
    </source>
</evidence>